<keyword evidence="3" id="KW-1185">Reference proteome</keyword>
<dbReference type="Proteomes" id="UP000265520">
    <property type="component" value="Unassembled WGS sequence"/>
</dbReference>
<gene>
    <name evidence="2" type="ORF">A2U01_0002426</name>
</gene>
<feature type="region of interest" description="Disordered" evidence="1">
    <location>
        <begin position="47"/>
        <end position="78"/>
    </location>
</feature>
<dbReference type="EMBL" id="LXQA010002566">
    <property type="protein sequence ID" value="MCH81635.1"/>
    <property type="molecule type" value="Genomic_DNA"/>
</dbReference>
<evidence type="ECO:0000313" key="3">
    <source>
        <dbReference type="Proteomes" id="UP000265520"/>
    </source>
</evidence>
<accession>A0A392M309</accession>
<protein>
    <submittedName>
        <fullName evidence="2">Uncharacterized protein</fullName>
    </submittedName>
</protein>
<evidence type="ECO:0000313" key="2">
    <source>
        <dbReference type="EMBL" id="MCH81635.1"/>
    </source>
</evidence>
<comment type="caution">
    <text evidence="2">The sequence shown here is derived from an EMBL/GenBank/DDBJ whole genome shotgun (WGS) entry which is preliminary data.</text>
</comment>
<dbReference type="AlphaFoldDB" id="A0A392M309"/>
<evidence type="ECO:0000256" key="1">
    <source>
        <dbReference type="SAM" id="MobiDB-lite"/>
    </source>
</evidence>
<organism evidence="2 3">
    <name type="scientific">Trifolium medium</name>
    <dbReference type="NCBI Taxonomy" id="97028"/>
    <lineage>
        <taxon>Eukaryota</taxon>
        <taxon>Viridiplantae</taxon>
        <taxon>Streptophyta</taxon>
        <taxon>Embryophyta</taxon>
        <taxon>Tracheophyta</taxon>
        <taxon>Spermatophyta</taxon>
        <taxon>Magnoliopsida</taxon>
        <taxon>eudicotyledons</taxon>
        <taxon>Gunneridae</taxon>
        <taxon>Pentapetalae</taxon>
        <taxon>rosids</taxon>
        <taxon>fabids</taxon>
        <taxon>Fabales</taxon>
        <taxon>Fabaceae</taxon>
        <taxon>Papilionoideae</taxon>
        <taxon>50 kb inversion clade</taxon>
        <taxon>NPAAA clade</taxon>
        <taxon>Hologalegina</taxon>
        <taxon>IRL clade</taxon>
        <taxon>Trifolieae</taxon>
        <taxon>Trifolium</taxon>
    </lineage>
</organism>
<proteinExistence type="predicted"/>
<reference evidence="2 3" key="1">
    <citation type="journal article" date="2018" name="Front. Plant Sci.">
        <title>Red Clover (Trifolium pratense) and Zigzag Clover (T. medium) - A Picture of Genomic Similarities and Differences.</title>
        <authorList>
            <person name="Dluhosova J."/>
            <person name="Istvanek J."/>
            <person name="Nedelnik J."/>
            <person name="Repkova J."/>
        </authorList>
    </citation>
    <scope>NUCLEOTIDE SEQUENCE [LARGE SCALE GENOMIC DNA]</scope>
    <source>
        <strain evidence="3">cv. 10/8</strain>
        <tissue evidence="2">Leaf</tissue>
    </source>
</reference>
<sequence>MSDKLAFLNLEAANAGLQPLVGEDDGDIGLDSDFVVDVEIFEDADDEGVLKKRHDREDGERSPPSKKSKKDVDDSGRTVAESAEIVMASTPSPSHLATVDQTLNFFQGLSSPVSFPPDLRPISLGSPAVVWALETRVEKLEAQNTLLSTQLTAKTNEANESRRSKKRSLGSVKELAERITSFEDDVKNYGAPFDLCKERNESKAAYEKLRKEFGNLLARSAKGIVAGFNQALELVEEKNPGLVLDRSVYKLSNCPASKTPPPAGGGA</sequence>
<name>A0A392M309_9FABA</name>